<gene>
    <name evidence="1" type="ORF">MLD38_015139</name>
</gene>
<protein>
    <submittedName>
        <fullName evidence="1">Uncharacterized protein</fullName>
    </submittedName>
</protein>
<accession>A0ACB9RES6</accession>
<comment type="caution">
    <text evidence="1">The sequence shown here is derived from an EMBL/GenBank/DDBJ whole genome shotgun (WGS) entry which is preliminary data.</text>
</comment>
<organism evidence="1 2">
    <name type="scientific">Melastoma candidum</name>
    <dbReference type="NCBI Taxonomy" id="119954"/>
    <lineage>
        <taxon>Eukaryota</taxon>
        <taxon>Viridiplantae</taxon>
        <taxon>Streptophyta</taxon>
        <taxon>Embryophyta</taxon>
        <taxon>Tracheophyta</taxon>
        <taxon>Spermatophyta</taxon>
        <taxon>Magnoliopsida</taxon>
        <taxon>eudicotyledons</taxon>
        <taxon>Gunneridae</taxon>
        <taxon>Pentapetalae</taxon>
        <taxon>rosids</taxon>
        <taxon>malvids</taxon>
        <taxon>Myrtales</taxon>
        <taxon>Melastomataceae</taxon>
        <taxon>Melastomatoideae</taxon>
        <taxon>Melastomateae</taxon>
        <taxon>Melastoma</taxon>
    </lineage>
</organism>
<dbReference type="Proteomes" id="UP001057402">
    <property type="component" value="Chromosome 4"/>
</dbReference>
<dbReference type="EMBL" id="CM042883">
    <property type="protein sequence ID" value="KAI4377532.1"/>
    <property type="molecule type" value="Genomic_DNA"/>
</dbReference>
<name>A0ACB9RES6_9MYRT</name>
<evidence type="ECO:0000313" key="2">
    <source>
        <dbReference type="Proteomes" id="UP001057402"/>
    </source>
</evidence>
<sequence>MDARKELGGDQAVPRLRIVIPNDRGHSLVGILHETGSEEVVVVCHGFRSSKVANSSMVTIANALEKEGISAFRFDFAGNGESNGSFQYGNYLSEADDLRSIVQHFLEHKRVISAIVGHSKGGIVVLLYASKYSDVSTIVNISGRFKLEKRHGRFV</sequence>
<evidence type="ECO:0000313" key="1">
    <source>
        <dbReference type="EMBL" id="KAI4377532.1"/>
    </source>
</evidence>
<proteinExistence type="predicted"/>
<reference evidence="2" key="1">
    <citation type="journal article" date="2023" name="Front. Plant Sci.">
        <title>Chromosomal-level genome assembly of Melastoma candidum provides insights into trichome evolution.</title>
        <authorList>
            <person name="Zhong Y."/>
            <person name="Wu W."/>
            <person name="Sun C."/>
            <person name="Zou P."/>
            <person name="Liu Y."/>
            <person name="Dai S."/>
            <person name="Zhou R."/>
        </authorList>
    </citation>
    <scope>NUCLEOTIDE SEQUENCE [LARGE SCALE GENOMIC DNA]</scope>
</reference>
<keyword evidence="2" id="KW-1185">Reference proteome</keyword>